<feature type="transmembrane region" description="Helical" evidence="8">
    <location>
        <begin position="87"/>
        <end position="105"/>
    </location>
</feature>
<feature type="transmembrane region" description="Helical" evidence="8">
    <location>
        <begin position="354"/>
        <end position="378"/>
    </location>
</feature>
<evidence type="ECO:0000256" key="6">
    <source>
        <dbReference type="ARBA" id="ARBA00023136"/>
    </source>
</evidence>
<keyword evidence="4 8" id="KW-0812">Transmembrane</keyword>
<gene>
    <name evidence="10" type="ORF">BU251_01965</name>
</gene>
<dbReference type="PROSITE" id="PS01219">
    <property type="entry name" value="AMMONIUM_TRANSP"/>
    <property type="match status" value="1"/>
</dbReference>
<organism evidence="10 11">
    <name type="scientific">Velamenicoccus archaeovorus</name>
    <dbReference type="NCBI Taxonomy" id="1930593"/>
    <lineage>
        <taxon>Bacteria</taxon>
        <taxon>Pseudomonadati</taxon>
        <taxon>Candidatus Omnitrophota</taxon>
        <taxon>Candidatus Velamenicoccus</taxon>
    </lineage>
</organism>
<evidence type="ECO:0000256" key="8">
    <source>
        <dbReference type="RuleBase" id="RU362002"/>
    </source>
</evidence>
<keyword evidence="11" id="KW-1185">Reference proteome</keyword>
<evidence type="ECO:0000256" key="7">
    <source>
        <dbReference type="ARBA" id="ARBA00023177"/>
    </source>
</evidence>
<dbReference type="Gene3D" id="1.10.3430.10">
    <property type="entry name" value="Ammonium transporter AmtB like domains"/>
    <property type="match status" value="1"/>
</dbReference>
<protein>
    <recommendedName>
        <fullName evidence="8">Ammonium transporter</fullName>
    </recommendedName>
</protein>
<feature type="transmembrane region" description="Helical" evidence="8">
    <location>
        <begin position="196"/>
        <end position="216"/>
    </location>
</feature>
<comment type="subcellular location">
    <subcellularLocation>
        <location evidence="8">Cell membrane</location>
        <topology evidence="8">Multi-pass membrane protein</topology>
    </subcellularLocation>
    <subcellularLocation>
        <location evidence="1">Membrane</location>
        <topology evidence="1">Multi-pass membrane protein</topology>
    </subcellularLocation>
</comment>
<evidence type="ECO:0000256" key="3">
    <source>
        <dbReference type="ARBA" id="ARBA00022448"/>
    </source>
</evidence>
<dbReference type="InterPro" id="IPR024041">
    <property type="entry name" value="NH4_transpt_AmtB-like_dom"/>
</dbReference>
<dbReference type="RefSeq" id="WP_128699217.1">
    <property type="nucleotide sequence ID" value="NZ_CP019384.1"/>
</dbReference>
<proteinExistence type="inferred from homology"/>
<dbReference type="AlphaFoldDB" id="A0A410P381"/>
<feature type="transmembrane region" description="Helical" evidence="8">
    <location>
        <begin position="157"/>
        <end position="176"/>
    </location>
</feature>
<keyword evidence="5 8" id="KW-1133">Transmembrane helix</keyword>
<comment type="similarity">
    <text evidence="2 8">Belongs to the ammonia transporter channel (TC 1.A.11.2) family.</text>
</comment>
<dbReference type="GO" id="GO:0005886">
    <property type="term" value="C:plasma membrane"/>
    <property type="evidence" value="ECO:0007669"/>
    <property type="project" value="UniProtKB-SubCell"/>
</dbReference>
<dbReference type="KEGG" id="vai:BU251_01965"/>
<name>A0A410P381_VELA1</name>
<dbReference type="EMBL" id="CP019384">
    <property type="protein sequence ID" value="QAT16580.1"/>
    <property type="molecule type" value="Genomic_DNA"/>
</dbReference>
<feature type="transmembrane region" description="Helical" evidence="8">
    <location>
        <begin position="237"/>
        <end position="254"/>
    </location>
</feature>
<dbReference type="InterPro" id="IPR018047">
    <property type="entry name" value="Ammonium_transpt_CS"/>
</dbReference>
<dbReference type="PANTHER" id="PTHR11730:SF6">
    <property type="entry name" value="AMMONIUM TRANSPORTER"/>
    <property type="match status" value="1"/>
</dbReference>
<keyword evidence="7 8" id="KW-0924">Ammonia transport</keyword>
<dbReference type="FunFam" id="1.10.3430.10:FF:000008">
    <property type="entry name" value="Ammonium transporter"/>
    <property type="match status" value="1"/>
</dbReference>
<feature type="transmembrane region" description="Helical" evidence="8">
    <location>
        <begin position="46"/>
        <end position="66"/>
    </location>
</feature>
<evidence type="ECO:0000259" key="9">
    <source>
        <dbReference type="Pfam" id="PF00909"/>
    </source>
</evidence>
<dbReference type="InterPro" id="IPR029020">
    <property type="entry name" value="Ammonium/urea_transptr"/>
</dbReference>
<dbReference type="OrthoDB" id="9814202at2"/>
<dbReference type="PRINTS" id="PR00342">
    <property type="entry name" value="RHESUSRHD"/>
</dbReference>
<evidence type="ECO:0000313" key="10">
    <source>
        <dbReference type="EMBL" id="QAT16580.1"/>
    </source>
</evidence>
<dbReference type="InterPro" id="IPR002229">
    <property type="entry name" value="RhesusRHD"/>
</dbReference>
<dbReference type="NCBIfam" id="TIGR00836">
    <property type="entry name" value="amt"/>
    <property type="match status" value="1"/>
</dbReference>
<sequence length="458" mass="48186">MKTLRGRVQGGIGLAAILLGFAPVVWAADPNGAATLAATPTAPVDYVWVLLCGFLVFFMQAGFAMVETGFCRAKNATNLMAKNTIDFVVASLCFMAFGFALMMGQDYKGLFGTTGWFLHGDSYDVGRYLLFFWQLVFAGTAATIVSGAVAERLKFSAYFLYSLVVSALIYPLYGHWVWGGGWLAKLPFGAGHVDFAGSGVVHTIGGFVGLAGAILLGPRFGKFAKDGKPRAIPGHSITLAALGTFILWFGWFGFNPGSTFSAHQLRIAVVAVNTNLAAAAGAATAILVVFARTKKWDVGMMLNGCLAGLVAITAPCAWVEAWAAVVIGIVAGFLVVASVYFWEAKGVDDPVGAVSVHAVNGVWGLLSVGLFADGTYGLATTSAPLVRGLFYGGGFGQLIAQAIGAAVCVTWAFGLGLLTFKIMDKLFGIRVAPEEELKGLDIPEHGTPAYPNFVTLNQ</sequence>
<feature type="transmembrane region" description="Helical" evidence="8">
    <location>
        <begin position="125"/>
        <end position="150"/>
    </location>
</feature>
<dbReference type="GO" id="GO:0097272">
    <property type="term" value="P:ammonium homeostasis"/>
    <property type="evidence" value="ECO:0007669"/>
    <property type="project" value="TreeGrafter"/>
</dbReference>
<reference evidence="10 11" key="1">
    <citation type="submission" date="2017-01" db="EMBL/GenBank/DDBJ databases">
        <title>First insights into the biology of 'candidatus Vampirococcus archaeovorus'.</title>
        <authorList>
            <person name="Kizina J."/>
            <person name="Jordan S."/>
            <person name="Stueber K."/>
            <person name="Reinhardt R."/>
            <person name="Harder J."/>
        </authorList>
    </citation>
    <scope>NUCLEOTIDE SEQUENCE [LARGE SCALE GENOMIC DNA]</scope>
    <source>
        <strain evidence="10 11">LiM</strain>
    </source>
</reference>
<keyword evidence="3 8" id="KW-0813">Transport</keyword>
<accession>A0A410P381</accession>
<feature type="transmembrane region" description="Helical" evidence="8">
    <location>
        <begin position="398"/>
        <end position="420"/>
    </location>
</feature>
<evidence type="ECO:0000256" key="4">
    <source>
        <dbReference type="ARBA" id="ARBA00022692"/>
    </source>
</evidence>
<feature type="transmembrane region" description="Helical" evidence="8">
    <location>
        <begin position="298"/>
        <end position="315"/>
    </location>
</feature>
<dbReference type="InterPro" id="IPR001905">
    <property type="entry name" value="Ammonium_transpt"/>
</dbReference>
<dbReference type="Proteomes" id="UP000287243">
    <property type="component" value="Chromosome"/>
</dbReference>
<dbReference type="GO" id="GO:0008519">
    <property type="term" value="F:ammonium channel activity"/>
    <property type="evidence" value="ECO:0007669"/>
    <property type="project" value="InterPro"/>
</dbReference>
<feature type="transmembrane region" description="Helical" evidence="8">
    <location>
        <begin position="321"/>
        <end position="342"/>
    </location>
</feature>
<evidence type="ECO:0000313" key="11">
    <source>
        <dbReference type="Proteomes" id="UP000287243"/>
    </source>
</evidence>
<feature type="transmembrane region" description="Helical" evidence="8">
    <location>
        <begin position="266"/>
        <end position="291"/>
    </location>
</feature>
<keyword evidence="6 8" id="KW-0472">Membrane</keyword>
<dbReference type="PANTHER" id="PTHR11730">
    <property type="entry name" value="AMMONIUM TRANSPORTER"/>
    <property type="match status" value="1"/>
</dbReference>
<dbReference type="Pfam" id="PF00909">
    <property type="entry name" value="Ammonium_transp"/>
    <property type="match status" value="1"/>
</dbReference>
<dbReference type="SUPFAM" id="SSF111352">
    <property type="entry name" value="Ammonium transporter"/>
    <property type="match status" value="1"/>
</dbReference>
<evidence type="ECO:0000256" key="5">
    <source>
        <dbReference type="ARBA" id="ARBA00022989"/>
    </source>
</evidence>
<evidence type="ECO:0000256" key="1">
    <source>
        <dbReference type="ARBA" id="ARBA00004141"/>
    </source>
</evidence>
<feature type="domain" description="Ammonium transporter AmtB-like" evidence="9">
    <location>
        <begin position="47"/>
        <end position="450"/>
    </location>
</feature>
<evidence type="ECO:0000256" key="2">
    <source>
        <dbReference type="ARBA" id="ARBA00005887"/>
    </source>
</evidence>